<proteinExistence type="inferred from homology"/>
<comment type="pathway">
    <text evidence="2">Protein modification; protein glycosylation.</text>
</comment>
<name>A0A1M6D7Y5_9FIRM</name>
<feature type="region of interest" description="Disordered" evidence="13">
    <location>
        <begin position="242"/>
        <end position="261"/>
    </location>
</feature>
<organism evidence="15 16">
    <name type="scientific">Desulfofundulus thermosubterraneus DSM 16057</name>
    <dbReference type="NCBI Taxonomy" id="1121432"/>
    <lineage>
        <taxon>Bacteria</taxon>
        <taxon>Bacillati</taxon>
        <taxon>Bacillota</taxon>
        <taxon>Clostridia</taxon>
        <taxon>Eubacteriales</taxon>
        <taxon>Peptococcaceae</taxon>
        <taxon>Desulfofundulus</taxon>
    </lineage>
</organism>
<dbReference type="Gene3D" id="3.90.550.10">
    <property type="entry name" value="Spore Coat Polysaccharide Biosynthesis Protein SpsA, Chain A"/>
    <property type="match status" value="1"/>
</dbReference>
<dbReference type="InterPro" id="IPR001173">
    <property type="entry name" value="Glyco_trans_2-like"/>
</dbReference>
<dbReference type="Proteomes" id="UP000184529">
    <property type="component" value="Unassembled WGS sequence"/>
</dbReference>
<keyword evidence="5" id="KW-0328">Glycosyltransferase</keyword>
<evidence type="ECO:0000256" key="10">
    <source>
        <dbReference type="ARBA" id="ARBA00022989"/>
    </source>
</evidence>
<dbReference type="InterPro" id="IPR029044">
    <property type="entry name" value="Nucleotide-diphossugar_trans"/>
</dbReference>
<protein>
    <recommendedName>
        <fullName evidence="4">dolichyl-phosphate beta-glucosyltransferase</fullName>
        <ecNumber evidence="4">2.4.1.117</ecNumber>
    </recommendedName>
</protein>
<dbReference type="PANTHER" id="PTHR10859">
    <property type="entry name" value="GLYCOSYL TRANSFERASE"/>
    <property type="match status" value="1"/>
</dbReference>
<dbReference type="CDD" id="cd04188">
    <property type="entry name" value="DPG_synthase"/>
    <property type="match status" value="1"/>
</dbReference>
<keyword evidence="16" id="KW-1185">Reference proteome</keyword>
<evidence type="ECO:0000259" key="14">
    <source>
        <dbReference type="Pfam" id="PF00535"/>
    </source>
</evidence>
<comment type="similarity">
    <text evidence="3">Belongs to the glycosyltransferase 2 family.</text>
</comment>
<sequence length="261" mass="28987">MIIPAYNEECRLGATLKKVISYLKREFTSYEVIVVDDGSSDGTHRVATSFAATNPFVRCLRNHSNRGKGYSVRRGILESRGEWVLFTDADLSTPIEELPHLLEWGAKGYQVVVGSRAREGSRILVSQPFYRVVLGKGFNLAVQLLAVPGVRDTQCGFKLFWGDTARLLASLQVLNRYSFDVELLFLARKLGLPLAEVPVEWSHSQSSRVRPLRDGLRMLADLFFIRWLDLRGAYMAGTAPGKTGVRPAPVCPSQDAASPSD</sequence>
<keyword evidence="10" id="KW-1133">Transmembrane helix</keyword>
<evidence type="ECO:0000313" key="15">
    <source>
        <dbReference type="EMBL" id="SHI69098.1"/>
    </source>
</evidence>
<dbReference type="AlphaFoldDB" id="A0A1M6D7Y5"/>
<evidence type="ECO:0000256" key="7">
    <source>
        <dbReference type="ARBA" id="ARBA00022692"/>
    </source>
</evidence>
<comment type="subcellular location">
    <subcellularLocation>
        <location evidence="1">Endoplasmic reticulum membrane</location>
        <topology evidence="1">Single-pass membrane protein</topology>
    </subcellularLocation>
</comment>
<dbReference type="EC" id="2.4.1.117" evidence="4"/>
<evidence type="ECO:0000256" key="6">
    <source>
        <dbReference type="ARBA" id="ARBA00022679"/>
    </source>
</evidence>
<keyword evidence="11" id="KW-0472">Membrane</keyword>
<dbReference type="PANTHER" id="PTHR10859:SF91">
    <property type="entry name" value="DOLICHYL-PHOSPHATE BETA-GLUCOSYLTRANSFERASE"/>
    <property type="match status" value="1"/>
</dbReference>
<dbReference type="InterPro" id="IPR035518">
    <property type="entry name" value="DPG_synthase"/>
</dbReference>
<dbReference type="Pfam" id="PF00535">
    <property type="entry name" value="Glycos_transf_2"/>
    <property type="match status" value="1"/>
</dbReference>
<evidence type="ECO:0000256" key="5">
    <source>
        <dbReference type="ARBA" id="ARBA00022676"/>
    </source>
</evidence>
<evidence type="ECO:0000256" key="13">
    <source>
        <dbReference type="SAM" id="MobiDB-lite"/>
    </source>
</evidence>
<dbReference type="STRING" id="1121432.SAMN02745219_00850"/>
<feature type="domain" description="Glycosyltransferase 2-like" evidence="14">
    <location>
        <begin position="2"/>
        <end position="131"/>
    </location>
</feature>
<evidence type="ECO:0000256" key="4">
    <source>
        <dbReference type="ARBA" id="ARBA00012583"/>
    </source>
</evidence>
<reference evidence="16" key="1">
    <citation type="submission" date="2016-11" db="EMBL/GenBank/DDBJ databases">
        <authorList>
            <person name="Varghese N."/>
            <person name="Submissions S."/>
        </authorList>
    </citation>
    <scope>NUCLEOTIDE SEQUENCE [LARGE SCALE GENOMIC DNA]</scope>
    <source>
        <strain evidence="16">DSM 16057</strain>
    </source>
</reference>
<dbReference type="SUPFAM" id="SSF53448">
    <property type="entry name" value="Nucleotide-diphospho-sugar transferases"/>
    <property type="match status" value="1"/>
</dbReference>
<dbReference type="GO" id="GO:0004581">
    <property type="term" value="F:dolichyl-phosphate beta-glucosyltransferase activity"/>
    <property type="evidence" value="ECO:0007669"/>
    <property type="project" value="UniProtKB-EC"/>
</dbReference>
<evidence type="ECO:0000256" key="1">
    <source>
        <dbReference type="ARBA" id="ARBA00004389"/>
    </source>
</evidence>
<evidence type="ECO:0000256" key="2">
    <source>
        <dbReference type="ARBA" id="ARBA00004922"/>
    </source>
</evidence>
<keyword evidence="7" id="KW-0812">Transmembrane</keyword>
<evidence type="ECO:0000256" key="12">
    <source>
        <dbReference type="ARBA" id="ARBA00045097"/>
    </source>
</evidence>
<evidence type="ECO:0000256" key="8">
    <source>
        <dbReference type="ARBA" id="ARBA00022824"/>
    </source>
</evidence>
<gene>
    <name evidence="15" type="ORF">SAMN02745219_00850</name>
</gene>
<evidence type="ECO:0000256" key="9">
    <source>
        <dbReference type="ARBA" id="ARBA00022968"/>
    </source>
</evidence>
<dbReference type="GO" id="GO:0006487">
    <property type="term" value="P:protein N-linked glycosylation"/>
    <property type="evidence" value="ECO:0007669"/>
    <property type="project" value="TreeGrafter"/>
</dbReference>
<keyword evidence="6 15" id="KW-0808">Transferase</keyword>
<keyword evidence="9" id="KW-0735">Signal-anchor</keyword>
<accession>A0A1M6D7Y5</accession>
<evidence type="ECO:0000313" key="16">
    <source>
        <dbReference type="Proteomes" id="UP000184529"/>
    </source>
</evidence>
<comment type="catalytic activity">
    <reaction evidence="12">
        <text>a di-trans,poly-cis-dolichyl phosphate + UDP-alpha-D-glucose = a di-trans,poly-cis-dolichyl beta-D-glucosyl phosphate + UDP</text>
        <dbReference type="Rhea" id="RHEA:15401"/>
        <dbReference type="Rhea" id="RHEA-COMP:19498"/>
        <dbReference type="Rhea" id="RHEA-COMP:19502"/>
        <dbReference type="ChEBI" id="CHEBI:57525"/>
        <dbReference type="ChEBI" id="CHEBI:57683"/>
        <dbReference type="ChEBI" id="CHEBI:58223"/>
        <dbReference type="ChEBI" id="CHEBI:58885"/>
        <dbReference type="EC" id="2.4.1.117"/>
    </reaction>
    <physiologicalReaction direction="left-to-right" evidence="12">
        <dbReference type="Rhea" id="RHEA:15402"/>
    </physiologicalReaction>
</comment>
<dbReference type="EMBL" id="FQZM01000009">
    <property type="protein sequence ID" value="SHI69098.1"/>
    <property type="molecule type" value="Genomic_DNA"/>
</dbReference>
<keyword evidence="8" id="KW-0256">Endoplasmic reticulum</keyword>
<evidence type="ECO:0000256" key="3">
    <source>
        <dbReference type="ARBA" id="ARBA00006739"/>
    </source>
</evidence>
<evidence type="ECO:0000256" key="11">
    <source>
        <dbReference type="ARBA" id="ARBA00023136"/>
    </source>
</evidence>